<comment type="caution">
    <text evidence="2">The sequence shown here is derived from an EMBL/GenBank/DDBJ whole genome shotgun (WGS) entry which is preliminary data.</text>
</comment>
<organism evidence="2 3">
    <name type="scientific">Streptomyces monashensis</name>
    <dbReference type="NCBI Taxonomy" id="1678012"/>
    <lineage>
        <taxon>Bacteria</taxon>
        <taxon>Bacillati</taxon>
        <taxon>Actinomycetota</taxon>
        <taxon>Actinomycetes</taxon>
        <taxon>Kitasatosporales</taxon>
        <taxon>Streptomycetaceae</taxon>
        <taxon>Streptomyces</taxon>
    </lineage>
</organism>
<sequence length="86" mass="8783">MIRSRHLAVGSSQVETYEAARNGMLASTTSGCPSRTSAGGRISADDTAGPIQVEVVGELFGQPAGEQQTPCASALRLPIGNLPSPT</sequence>
<accession>A0A1S2PNF6</accession>
<dbReference type="AlphaFoldDB" id="A0A1S2PNF6"/>
<evidence type="ECO:0000313" key="3">
    <source>
        <dbReference type="Proteomes" id="UP000179642"/>
    </source>
</evidence>
<keyword evidence="3" id="KW-1185">Reference proteome</keyword>
<feature type="region of interest" description="Disordered" evidence="1">
    <location>
        <begin position="64"/>
        <end position="86"/>
    </location>
</feature>
<feature type="compositionally biased region" description="Polar residues" evidence="1">
    <location>
        <begin position="26"/>
        <end position="37"/>
    </location>
</feature>
<dbReference type="Proteomes" id="UP000179642">
    <property type="component" value="Unassembled WGS sequence"/>
</dbReference>
<reference evidence="2 3" key="1">
    <citation type="submission" date="2016-10" db="EMBL/GenBank/DDBJ databases">
        <title>Genome sequence of Streptomyces sp. MUSC 1.</title>
        <authorList>
            <person name="Lee L.-H."/>
            <person name="Ser H.-L."/>
            <person name="Law J.W.-F."/>
        </authorList>
    </citation>
    <scope>NUCLEOTIDE SEQUENCE [LARGE SCALE GENOMIC DNA]</scope>
    <source>
        <strain evidence="2 3">MUSC 1</strain>
    </source>
</reference>
<proteinExistence type="predicted"/>
<name>A0A1S2PNF6_9ACTN</name>
<dbReference type="EMBL" id="MLYO01000065">
    <property type="protein sequence ID" value="OIJ95349.1"/>
    <property type="molecule type" value="Genomic_DNA"/>
</dbReference>
<dbReference type="PROSITE" id="PS51257">
    <property type="entry name" value="PROKAR_LIPOPROTEIN"/>
    <property type="match status" value="1"/>
</dbReference>
<protein>
    <submittedName>
        <fullName evidence="2">Uncharacterized protein</fullName>
    </submittedName>
</protein>
<evidence type="ECO:0000256" key="1">
    <source>
        <dbReference type="SAM" id="MobiDB-lite"/>
    </source>
</evidence>
<gene>
    <name evidence="2" type="ORF">BIV23_34940</name>
</gene>
<feature type="region of interest" description="Disordered" evidence="1">
    <location>
        <begin position="26"/>
        <end position="46"/>
    </location>
</feature>
<evidence type="ECO:0000313" key="2">
    <source>
        <dbReference type="EMBL" id="OIJ95349.1"/>
    </source>
</evidence>